<keyword evidence="4" id="KW-1185">Reference proteome</keyword>
<dbReference type="OrthoDB" id="9893337at2"/>
<organism evidence="2 3">
    <name type="scientific">Maribacter polysiphoniae</name>
    <dbReference type="NCBI Taxonomy" id="429344"/>
    <lineage>
        <taxon>Bacteria</taxon>
        <taxon>Pseudomonadati</taxon>
        <taxon>Bacteroidota</taxon>
        <taxon>Flavobacteriia</taxon>
        <taxon>Flavobacteriales</taxon>
        <taxon>Flavobacteriaceae</taxon>
        <taxon>Maribacter</taxon>
    </lineage>
</organism>
<evidence type="ECO:0000313" key="3">
    <source>
        <dbReference type="Proteomes" id="UP000245667"/>
    </source>
</evidence>
<dbReference type="Proteomes" id="UP000651837">
    <property type="component" value="Unassembled WGS sequence"/>
</dbReference>
<evidence type="ECO:0000313" key="2">
    <source>
        <dbReference type="EMBL" id="PWK25354.1"/>
    </source>
</evidence>
<protein>
    <submittedName>
        <fullName evidence="2">Uncharacterized protein</fullName>
    </submittedName>
</protein>
<sequence length="200" mass="23304">MSSINNPLYISYLLFLFIVFTVKGQETAYNGYQIVPEVITRDTVPDEYVKHVLHNLIISGKITKEDSINQLLKLKREPLLLISKATNKYAQEKLAKQYLDTEEIAEYIGRDLLLEIVEKIGPDQNHPKKLCEKGITLIAEKPKIRPHHYFSSPLEIQNNRFIIYHFKSLGRGVGRSEFIVYCIDQNENIEIEKTFVLWEH</sequence>
<dbReference type="Proteomes" id="UP000245667">
    <property type="component" value="Unassembled WGS sequence"/>
</dbReference>
<proteinExistence type="predicted"/>
<evidence type="ECO:0000313" key="1">
    <source>
        <dbReference type="EMBL" id="MBD1259899.1"/>
    </source>
</evidence>
<accession>A0A316E4M6</accession>
<reference evidence="1 4" key="2">
    <citation type="submission" date="2020-07" db="EMBL/GenBank/DDBJ databases">
        <title>The draft genome sequence of Maribacter polysiphoniae KCTC 22021.</title>
        <authorList>
            <person name="Mu L."/>
        </authorList>
    </citation>
    <scope>NUCLEOTIDE SEQUENCE [LARGE SCALE GENOMIC DNA]</scope>
    <source>
        <strain evidence="1 4">KCTC 22021</strain>
    </source>
</reference>
<dbReference type="AlphaFoldDB" id="A0A316E4M6"/>
<gene>
    <name evidence="1" type="ORF">HZY62_04815</name>
    <name evidence="2" type="ORF">LX92_00093</name>
</gene>
<reference evidence="2 3" key="1">
    <citation type="submission" date="2018-05" db="EMBL/GenBank/DDBJ databases">
        <title>Genomic Encyclopedia of Archaeal and Bacterial Type Strains, Phase II (KMG-II): from individual species to whole genera.</title>
        <authorList>
            <person name="Goeker M."/>
        </authorList>
    </citation>
    <scope>NUCLEOTIDE SEQUENCE [LARGE SCALE GENOMIC DNA]</scope>
    <source>
        <strain evidence="2 3">DSM 23514</strain>
    </source>
</reference>
<dbReference type="EMBL" id="QGGQ01000001">
    <property type="protein sequence ID" value="PWK25354.1"/>
    <property type="molecule type" value="Genomic_DNA"/>
</dbReference>
<evidence type="ECO:0000313" key="4">
    <source>
        <dbReference type="Proteomes" id="UP000651837"/>
    </source>
</evidence>
<dbReference type="RefSeq" id="WP_109648315.1">
    <property type="nucleotide sequence ID" value="NZ_JACWLN010000002.1"/>
</dbReference>
<dbReference type="EMBL" id="JACWLN010000002">
    <property type="protein sequence ID" value="MBD1259899.1"/>
    <property type="molecule type" value="Genomic_DNA"/>
</dbReference>
<name>A0A316E4M6_9FLAO</name>
<comment type="caution">
    <text evidence="2">The sequence shown here is derived from an EMBL/GenBank/DDBJ whole genome shotgun (WGS) entry which is preliminary data.</text>
</comment>